<keyword evidence="4" id="KW-1185">Reference proteome</keyword>
<dbReference type="AlphaFoldDB" id="A0A445CGB0"/>
<proteinExistence type="predicted"/>
<feature type="region of interest" description="Disordered" evidence="1">
    <location>
        <begin position="282"/>
        <end position="302"/>
    </location>
</feature>
<protein>
    <submittedName>
        <fullName evidence="3">Uncharacterized protein</fullName>
    </submittedName>
</protein>
<name>A0A445CGB0_ARAHY</name>
<feature type="chain" id="PRO_5019110547" evidence="2">
    <location>
        <begin position="20"/>
        <end position="302"/>
    </location>
</feature>
<evidence type="ECO:0000313" key="3">
    <source>
        <dbReference type="EMBL" id="RYR49937.1"/>
    </source>
</evidence>
<reference evidence="3 4" key="1">
    <citation type="submission" date="2019-01" db="EMBL/GenBank/DDBJ databases">
        <title>Sequencing of cultivated peanut Arachis hypogaea provides insights into genome evolution and oil improvement.</title>
        <authorList>
            <person name="Chen X."/>
        </authorList>
    </citation>
    <scope>NUCLEOTIDE SEQUENCE [LARGE SCALE GENOMIC DNA]</scope>
    <source>
        <strain evidence="4">cv. Fuhuasheng</strain>
        <tissue evidence="3">Leaves</tissue>
    </source>
</reference>
<dbReference type="Proteomes" id="UP000289738">
    <property type="component" value="Chromosome A07"/>
</dbReference>
<keyword evidence="2" id="KW-0732">Signal</keyword>
<feature type="compositionally biased region" description="Low complexity" evidence="1">
    <location>
        <begin position="283"/>
        <end position="292"/>
    </location>
</feature>
<feature type="signal peptide" evidence="2">
    <location>
        <begin position="1"/>
        <end position="19"/>
    </location>
</feature>
<evidence type="ECO:0000313" key="4">
    <source>
        <dbReference type="Proteomes" id="UP000289738"/>
    </source>
</evidence>
<organism evidence="3 4">
    <name type="scientific">Arachis hypogaea</name>
    <name type="common">Peanut</name>
    <dbReference type="NCBI Taxonomy" id="3818"/>
    <lineage>
        <taxon>Eukaryota</taxon>
        <taxon>Viridiplantae</taxon>
        <taxon>Streptophyta</taxon>
        <taxon>Embryophyta</taxon>
        <taxon>Tracheophyta</taxon>
        <taxon>Spermatophyta</taxon>
        <taxon>Magnoliopsida</taxon>
        <taxon>eudicotyledons</taxon>
        <taxon>Gunneridae</taxon>
        <taxon>Pentapetalae</taxon>
        <taxon>rosids</taxon>
        <taxon>fabids</taxon>
        <taxon>Fabales</taxon>
        <taxon>Fabaceae</taxon>
        <taxon>Papilionoideae</taxon>
        <taxon>50 kb inversion clade</taxon>
        <taxon>dalbergioids sensu lato</taxon>
        <taxon>Dalbergieae</taxon>
        <taxon>Pterocarpus clade</taxon>
        <taxon>Arachis</taxon>
    </lineage>
</organism>
<gene>
    <name evidence="3" type="ORF">Ahy_A07g036462</name>
</gene>
<comment type="caution">
    <text evidence="3">The sequence shown here is derived from an EMBL/GenBank/DDBJ whole genome shotgun (WGS) entry which is preliminary data.</text>
</comment>
<evidence type="ECO:0000256" key="2">
    <source>
        <dbReference type="SAM" id="SignalP"/>
    </source>
</evidence>
<evidence type="ECO:0000256" key="1">
    <source>
        <dbReference type="SAM" id="MobiDB-lite"/>
    </source>
</evidence>
<sequence length="302" mass="33504">MAVVAILVVDDGMVLVVVAATARDVIFVADAVVMDTEDKAAGESRSVNEVLYRRDMEIQHSNIERKILKLIFKRHNNNYSIWFLQHFKLNEIVQIGCQRVWPKKIILSHKPKMKNVVESLSSPRQKNVSARWNPFEACTPRIDEAVVAEGAILVVDDGMVLVVVVATARDVVFVAVVMDTKDKAAGESRSVNEVLYGRDMGFQHSTIKRKILKLILKMYFIIYGSHRSGGNAIAGSRVTAVDEMVTATVVDHAMVVVVAVGAVEFVVIFNAVVMDTKEEASEESSSLKSIESPPQREHAMRL</sequence>
<dbReference type="EMBL" id="SDMP01000007">
    <property type="protein sequence ID" value="RYR49937.1"/>
    <property type="molecule type" value="Genomic_DNA"/>
</dbReference>
<accession>A0A445CGB0</accession>